<dbReference type="Proteomes" id="UP000541421">
    <property type="component" value="Unassembled WGS sequence"/>
</dbReference>
<dbReference type="AlphaFoldDB" id="A0A7Y4P669"/>
<keyword evidence="2" id="KW-0645">Protease</keyword>
<feature type="chain" id="PRO_5031503778" evidence="1">
    <location>
        <begin position="19"/>
        <end position="185"/>
    </location>
</feature>
<dbReference type="EMBL" id="JABGBO010000004">
    <property type="protein sequence ID" value="NOL49455.1"/>
    <property type="molecule type" value="Genomic_DNA"/>
</dbReference>
<proteinExistence type="predicted"/>
<evidence type="ECO:0000313" key="2">
    <source>
        <dbReference type="EMBL" id="NOL49455.1"/>
    </source>
</evidence>
<dbReference type="PROSITE" id="PS51257">
    <property type="entry name" value="PROKAR_LIPOPROTEIN"/>
    <property type="match status" value="1"/>
</dbReference>
<dbReference type="RefSeq" id="WP_171588424.1">
    <property type="nucleotide sequence ID" value="NZ_JABGBO010000004.1"/>
</dbReference>
<comment type="caution">
    <text evidence="2">The sequence shown here is derived from an EMBL/GenBank/DDBJ whole genome shotgun (WGS) entry which is preliminary data.</text>
</comment>
<feature type="signal peptide" evidence="1">
    <location>
        <begin position="1"/>
        <end position="18"/>
    </location>
</feature>
<keyword evidence="2" id="KW-0378">Hydrolase</keyword>
<gene>
    <name evidence="2" type="ORF">HKX40_04805</name>
</gene>
<keyword evidence="2" id="KW-0121">Carboxypeptidase</keyword>
<dbReference type="SUPFAM" id="SSF117074">
    <property type="entry name" value="Hypothetical protein PA1324"/>
    <property type="match status" value="1"/>
</dbReference>
<keyword evidence="1" id="KW-0732">Signal</keyword>
<organism evidence="2 3">
    <name type="scientific">Pelistega europaea</name>
    <dbReference type="NCBI Taxonomy" id="106147"/>
    <lineage>
        <taxon>Bacteria</taxon>
        <taxon>Pseudomonadati</taxon>
        <taxon>Pseudomonadota</taxon>
        <taxon>Betaproteobacteria</taxon>
        <taxon>Burkholderiales</taxon>
        <taxon>Alcaligenaceae</taxon>
        <taxon>Pelistega</taxon>
    </lineage>
</organism>
<reference evidence="2 3" key="1">
    <citation type="submission" date="2020-05" db="EMBL/GenBank/DDBJ databases">
        <authorList>
            <person name="Niu N."/>
        </authorList>
    </citation>
    <scope>NUCLEOTIDE SEQUENCE [LARGE SCALE GENOMIC DNA]</scope>
    <source>
        <strain evidence="2 3">LMG10982</strain>
    </source>
</reference>
<evidence type="ECO:0000256" key="1">
    <source>
        <dbReference type="SAM" id="SignalP"/>
    </source>
</evidence>
<name>A0A7Y4P669_9BURK</name>
<dbReference type="GO" id="GO:0004180">
    <property type="term" value="F:carboxypeptidase activity"/>
    <property type="evidence" value="ECO:0007669"/>
    <property type="project" value="UniProtKB-KW"/>
</dbReference>
<keyword evidence="3" id="KW-1185">Reference proteome</keyword>
<evidence type="ECO:0000313" key="3">
    <source>
        <dbReference type="Proteomes" id="UP000541421"/>
    </source>
</evidence>
<accession>A0A7Y4P669</accession>
<protein>
    <submittedName>
        <fullName evidence="2">Carboxypeptidase regulatory-like domain-containing protein</fullName>
    </submittedName>
</protein>
<sequence length="185" mass="20791">MRKIYFTSAVLLSAILSACGTVTNLKYKSIDHRKRPQVERVAFNPSDIQKASGEVHLVGRVYLRDSHTNEERVGNNVDVVLNPVSSVSTQWFNEVCRKGKVLIGEVDPLYEHAMDMVKTNSYGQFAFPNVSPGEYYLSTRLYWHDTAPFSGPVEYGGLLAKKVKLVGDAVAIDLNQQDRCPGYYR</sequence>